<dbReference type="PANTHER" id="PTHR34815:SF4">
    <property type="entry name" value="N-ACETYLTRANSFERASE DOMAIN-CONTAINING PROTEIN"/>
    <property type="match status" value="1"/>
</dbReference>
<dbReference type="InterPro" id="IPR016181">
    <property type="entry name" value="Acyl_CoA_acyltransferase"/>
</dbReference>
<dbReference type="FunCoup" id="A0A2N3N401">
    <property type="interactions" value="82"/>
</dbReference>
<sequence>MSADDIKPIIPDEVVFTESSTEQRELSWRINGVSWSAPLNLEDHLERQALLDTKDPGRTYYVVHRRGNPLDIVCAVESVAKTALIKPPGGSVQPTKAYGVAAVHTNPTYRKQGMAAWMLCRLQEVMDKDSDFSVLYSGIGPEFYAKYGWNMALATQVTLFLLGSVVPPAMPEGVKFLAREEVAPLCEKDIAKLTTRLSESPEDGRTRVAFLPTFEQMDWHFERNAISARKLRDREPQNFGAVTADGANWVYWIHEVGKGTLGILRIVAENPGAAMDLMRAALVEAKDWGFERVTLWNPQGDIEEAARTLGVEDETGVRVRFEGRQNRLPCLRWKGGERVDVLWEDNHHYAWC</sequence>
<evidence type="ECO:0000259" key="1">
    <source>
        <dbReference type="Pfam" id="PF22998"/>
    </source>
</evidence>
<organism evidence="2 3">
    <name type="scientific">Lomentospora prolificans</name>
    <dbReference type="NCBI Taxonomy" id="41688"/>
    <lineage>
        <taxon>Eukaryota</taxon>
        <taxon>Fungi</taxon>
        <taxon>Dikarya</taxon>
        <taxon>Ascomycota</taxon>
        <taxon>Pezizomycotina</taxon>
        <taxon>Sordariomycetes</taxon>
        <taxon>Hypocreomycetidae</taxon>
        <taxon>Microascales</taxon>
        <taxon>Microascaceae</taxon>
        <taxon>Lomentospora</taxon>
    </lineage>
</organism>
<dbReference type="AlphaFoldDB" id="A0A2N3N401"/>
<dbReference type="PANTHER" id="PTHR34815">
    <property type="entry name" value="LYSINE ACETYLTRANSFERASE"/>
    <property type="match status" value="1"/>
</dbReference>
<dbReference type="InterPro" id="IPR055100">
    <property type="entry name" value="GNAT_LYC1-like"/>
</dbReference>
<dbReference type="Pfam" id="PF13527">
    <property type="entry name" value="Acetyltransf_9"/>
    <property type="match status" value="1"/>
</dbReference>
<reference evidence="2 3" key="1">
    <citation type="journal article" date="2017" name="G3 (Bethesda)">
        <title>First Draft Genome Sequence of the Pathogenic Fungus Lomentospora prolificans (Formerly Scedosporium prolificans).</title>
        <authorList>
            <person name="Luo R."/>
            <person name="Zimin A."/>
            <person name="Workman R."/>
            <person name="Fan Y."/>
            <person name="Pertea G."/>
            <person name="Grossman N."/>
            <person name="Wear M.P."/>
            <person name="Jia B."/>
            <person name="Miller H."/>
            <person name="Casadevall A."/>
            <person name="Timp W."/>
            <person name="Zhang S.X."/>
            <person name="Salzberg S.L."/>
        </authorList>
    </citation>
    <scope>NUCLEOTIDE SEQUENCE [LARGE SCALE GENOMIC DNA]</scope>
    <source>
        <strain evidence="2 3">JHH-5317</strain>
    </source>
</reference>
<dbReference type="Pfam" id="PF22998">
    <property type="entry name" value="GNAT_LYC1-like"/>
    <property type="match status" value="1"/>
</dbReference>
<keyword evidence="3" id="KW-1185">Reference proteome</keyword>
<dbReference type="SUPFAM" id="SSF55729">
    <property type="entry name" value="Acyl-CoA N-acyltransferases (Nat)"/>
    <property type="match status" value="1"/>
</dbReference>
<dbReference type="InParanoid" id="A0A2N3N401"/>
<dbReference type="Proteomes" id="UP000233524">
    <property type="component" value="Unassembled WGS sequence"/>
</dbReference>
<protein>
    <recommendedName>
        <fullName evidence="1">LYC1 C-terminal domain-containing protein</fullName>
    </recommendedName>
</protein>
<evidence type="ECO:0000313" key="3">
    <source>
        <dbReference type="Proteomes" id="UP000233524"/>
    </source>
</evidence>
<dbReference type="InterPro" id="IPR053013">
    <property type="entry name" value="LAT"/>
</dbReference>
<dbReference type="STRING" id="41688.A0A2N3N401"/>
<dbReference type="VEuPathDB" id="FungiDB:jhhlp_005748"/>
<accession>A0A2N3N401</accession>
<proteinExistence type="predicted"/>
<dbReference type="OrthoDB" id="2020070at2759"/>
<name>A0A2N3N401_9PEZI</name>
<feature type="domain" description="LYC1 C-terminal" evidence="1">
    <location>
        <begin position="171"/>
        <end position="352"/>
    </location>
</feature>
<dbReference type="EMBL" id="NLAX01000701">
    <property type="protein sequence ID" value="PKS07148.1"/>
    <property type="molecule type" value="Genomic_DNA"/>
</dbReference>
<comment type="caution">
    <text evidence="2">The sequence shown here is derived from an EMBL/GenBank/DDBJ whole genome shotgun (WGS) entry which is preliminary data.</text>
</comment>
<evidence type="ECO:0000313" key="2">
    <source>
        <dbReference type="EMBL" id="PKS07148.1"/>
    </source>
</evidence>
<dbReference type="Gene3D" id="3.40.630.30">
    <property type="match status" value="1"/>
</dbReference>
<gene>
    <name evidence="2" type="ORF">jhhlp_005748</name>
</gene>